<accession>A0AAF0C6I0</accession>
<gene>
    <name evidence="3" type="ORF">SG35_030445</name>
</gene>
<name>A0AAF0C6I0_9GAMM</name>
<dbReference type="PROSITE" id="PS50053">
    <property type="entry name" value="UBIQUITIN_2"/>
    <property type="match status" value="1"/>
</dbReference>
<protein>
    <recommendedName>
        <fullName evidence="2">Ubiquitin-like domain-containing protein</fullName>
    </recommendedName>
</protein>
<sequence>MSHSRQQGRRNSGSRTINVERSESIEAVKKKIRDKEGIPADQQRLVFSMGSATTTTKTLQPQPSPELHPHPNVDTNTAQVEPQLSREEIRHRRLLRLDPSYRADHQQQEAQGRETNPQTVNNQQQSNPSRLSLTLSPRLKTASGSPGDDPEPSSSFTVFDDADKPPGQKLGGQVAGSSEEMRHMRRMKMDPGYQRYHSARDKLSLALPGIAATQQRKQRFQEAQDKLGQALPGIAATQQRKQRFQEARDKLGQALPGIAATQQRKQRFQEARNKLGQALPGIAATQQRKQRFQEARNKLGQALPGIAATQQRKQRFQEARDKLGQALPGIAATQQRKQRFQEARDKLGQALPGIAATQQRKQRFQEARDKLGQALPGIAATQQRKQRFHEARDKLAQALPGIVQMQQAKAAHHGRMKNVVNEIKNARTLTQIASAHLHANPTSYVDPYGLEWQHTPWHKVQHDRVDHVLHHNVDDPGRLYKGAPSAHGVFNDPGNPATHGLGGNHPDVAALAYYAHRQLPGGNVRRRRFTGEELIAVNRVNANGSIPDFQNWNVMAKGNAFNFTAPVGAPARTGTQGGHNAVAGHGNALGGYRFVAPNSALGAANRKTITFFPR</sequence>
<evidence type="ECO:0000256" key="1">
    <source>
        <dbReference type="SAM" id="MobiDB-lite"/>
    </source>
</evidence>
<dbReference type="EMBL" id="CP059736">
    <property type="protein sequence ID" value="WDE02085.1"/>
    <property type="molecule type" value="Genomic_DNA"/>
</dbReference>
<feature type="compositionally biased region" description="Basic and acidic residues" evidence="1">
    <location>
        <begin position="18"/>
        <end position="38"/>
    </location>
</feature>
<feature type="domain" description="Ubiquitin-like" evidence="2">
    <location>
        <begin position="16"/>
        <end position="60"/>
    </location>
</feature>
<evidence type="ECO:0000313" key="3">
    <source>
        <dbReference type="EMBL" id="WDE02085.1"/>
    </source>
</evidence>
<feature type="region of interest" description="Disordered" evidence="1">
    <location>
        <begin position="1"/>
        <end position="181"/>
    </location>
</feature>
<evidence type="ECO:0000259" key="2">
    <source>
        <dbReference type="PROSITE" id="PS50053"/>
    </source>
</evidence>
<evidence type="ECO:0000313" key="4">
    <source>
        <dbReference type="Proteomes" id="UP000032568"/>
    </source>
</evidence>
<feature type="compositionally biased region" description="Basic and acidic residues" evidence="1">
    <location>
        <begin position="84"/>
        <end position="107"/>
    </location>
</feature>
<feature type="compositionally biased region" description="Polar residues" evidence="1">
    <location>
        <begin position="108"/>
        <end position="125"/>
    </location>
</feature>
<dbReference type="PRINTS" id="PR00348">
    <property type="entry name" value="UBIQUITIN"/>
</dbReference>
<proteinExistence type="predicted"/>
<dbReference type="AlphaFoldDB" id="A0AAF0C6I0"/>
<dbReference type="InterPro" id="IPR019956">
    <property type="entry name" value="Ubiquitin_dom"/>
</dbReference>
<dbReference type="InterPro" id="IPR000626">
    <property type="entry name" value="Ubiquitin-like_dom"/>
</dbReference>
<dbReference type="Gene3D" id="3.10.20.90">
    <property type="entry name" value="Phosphatidylinositol 3-kinase Catalytic Subunit, Chain A, domain 1"/>
    <property type="match status" value="1"/>
</dbReference>
<dbReference type="Pfam" id="PF00240">
    <property type="entry name" value="ubiquitin"/>
    <property type="match status" value="1"/>
</dbReference>
<feature type="compositionally biased region" description="Polar residues" evidence="1">
    <location>
        <begin position="50"/>
        <end position="61"/>
    </location>
</feature>
<dbReference type="InterPro" id="IPR029071">
    <property type="entry name" value="Ubiquitin-like_domsf"/>
</dbReference>
<reference evidence="3 4" key="2">
    <citation type="journal article" date="2022" name="Mar. Drugs">
        <title>Bioassay-Guided Fractionation Leads to the Detection of Cholic Acid Generated by the Rare Thalassomonas sp.</title>
        <authorList>
            <person name="Pheiffer F."/>
            <person name="Schneider Y.K."/>
            <person name="Hansen E.H."/>
            <person name="Andersen J.H."/>
            <person name="Isaksson J."/>
            <person name="Busche T."/>
            <person name="R C."/>
            <person name="Kalinowski J."/>
            <person name="Zyl L.V."/>
            <person name="Trindade M."/>
        </authorList>
    </citation>
    <scope>NUCLEOTIDE SEQUENCE [LARGE SCALE GENOMIC DNA]</scope>
    <source>
        <strain evidence="3 4">A5K-106</strain>
    </source>
</reference>
<dbReference type="Proteomes" id="UP000032568">
    <property type="component" value="Chromosome pTact"/>
</dbReference>
<feature type="compositionally biased region" description="Low complexity" evidence="1">
    <location>
        <begin position="126"/>
        <end position="155"/>
    </location>
</feature>
<dbReference type="KEGG" id="tact:SG35_030445"/>
<feature type="compositionally biased region" description="Polar residues" evidence="1">
    <location>
        <begin position="73"/>
        <end position="82"/>
    </location>
</feature>
<feature type="compositionally biased region" description="Low complexity" evidence="1">
    <location>
        <begin position="1"/>
        <end position="15"/>
    </location>
</feature>
<keyword evidence="4" id="KW-1185">Reference proteome</keyword>
<dbReference type="SUPFAM" id="SSF54236">
    <property type="entry name" value="Ubiquitin-like"/>
    <property type="match status" value="1"/>
</dbReference>
<reference evidence="3 4" key="1">
    <citation type="journal article" date="2015" name="Genome Announc.">
        <title>Draft Genome Sequences of Marine Isolates of Thalassomonas viridans and Thalassomonas actiniarum.</title>
        <authorList>
            <person name="Olonade I."/>
            <person name="van Zyl L.J."/>
            <person name="Trindade M."/>
        </authorList>
    </citation>
    <scope>NUCLEOTIDE SEQUENCE [LARGE SCALE GENOMIC DNA]</scope>
    <source>
        <strain evidence="3 4">A5K-106</strain>
    </source>
</reference>
<organism evidence="3 4">
    <name type="scientific">Thalassomonas actiniarum</name>
    <dbReference type="NCBI Taxonomy" id="485447"/>
    <lineage>
        <taxon>Bacteria</taxon>
        <taxon>Pseudomonadati</taxon>
        <taxon>Pseudomonadota</taxon>
        <taxon>Gammaproteobacteria</taxon>
        <taxon>Alteromonadales</taxon>
        <taxon>Colwelliaceae</taxon>
        <taxon>Thalassomonas</taxon>
    </lineage>
</organism>